<comment type="similarity">
    <text evidence="6">Belongs to the battenin family.</text>
</comment>
<feature type="transmembrane region" description="Helical" evidence="6">
    <location>
        <begin position="180"/>
        <end position="200"/>
    </location>
</feature>
<evidence type="ECO:0000313" key="7">
    <source>
        <dbReference type="EMBL" id="CAJ1953494.1"/>
    </source>
</evidence>
<comment type="caution">
    <text evidence="7">The sequence shown here is derived from an EMBL/GenBank/DDBJ whole genome shotgun (WGS) entry which is preliminary data.</text>
</comment>
<evidence type="ECO:0008006" key="9">
    <source>
        <dbReference type="Google" id="ProtNLM"/>
    </source>
</evidence>
<feature type="transmembrane region" description="Helical" evidence="6">
    <location>
        <begin position="394"/>
        <end position="414"/>
    </location>
</feature>
<evidence type="ECO:0000256" key="2">
    <source>
        <dbReference type="ARBA" id="ARBA00022448"/>
    </source>
</evidence>
<reference evidence="7" key="1">
    <citation type="submission" date="2023-08" db="EMBL/GenBank/DDBJ databases">
        <authorList>
            <person name="Audoor S."/>
            <person name="Bilcke G."/>
        </authorList>
    </citation>
    <scope>NUCLEOTIDE SEQUENCE</scope>
</reference>
<evidence type="ECO:0000256" key="3">
    <source>
        <dbReference type="ARBA" id="ARBA00022692"/>
    </source>
</evidence>
<dbReference type="GO" id="GO:0012505">
    <property type="term" value="C:endomembrane system"/>
    <property type="evidence" value="ECO:0007669"/>
    <property type="project" value="UniProtKB-SubCell"/>
</dbReference>
<keyword evidence="2" id="KW-0813">Transport</keyword>
<dbReference type="GO" id="GO:0005773">
    <property type="term" value="C:vacuole"/>
    <property type="evidence" value="ECO:0007669"/>
    <property type="project" value="TreeGrafter"/>
</dbReference>
<name>A0AAD2PUZ6_9STRA</name>
<evidence type="ECO:0000256" key="5">
    <source>
        <dbReference type="ARBA" id="ARBA00023136"/>
    </source>
</evidence>
<keyword evidence="5 6" id="KW-0472">Membrane</keyword>
<dbReference type="EMBL" id="CAKOGP040001825">
    <property type="protein sequence ID" value="CAJ1953494.1"/>
    <property type="molecule type" value="Genomic_DNA"/>
</dbReference>
<evidence type="ECO:0000256" key="1">
    <source>
        <dbReference type="ARBA" id="ARBA00004127"/>
    </source>
</evidence>
<feature type="transmembrane region" description="Helical" evidence="6">
    <location>
        <begin position="77"/>
        <end position="96"/>
    </location>
</feature>
<sequence length="471" mass="51407">MAVVATAISSLTNSRNYQPVSVDADAVPEDELETVTSPPTPFWHLVVSFWMLGLLNNASYVIMIACAKNISEGGTALVFLANVGPSMMVKLSAPYWFDHVSYKHRMFLATVAMVGSFSLVASNSSEDAATTSSSKVVLAWKLLGVALGSLQSGLGEASLLALAGKCDGEKSSSTDSKRQCLTCFSSGTGMAGVFGFFWKWLWNDLFGLPVSTMLWFAMVLPVGYWYTFRHVMKIESQLPPIAVASESSVPEDAAPSEESALANDVSLEASDAPQRIGHRTKIENMTAYQRFYFVVRLWPYIVPLFTVYASEYALQSGTWTAIGFPVDDVKSRDRFFQFSNWMYQAGVFLSRSSGTLWTAPIWILWLMPGLQCVNLALFSYVASHASTTSLYNPATLYFGAFYAGLLGGACYINAYTRICKDIALEYQEFALSSTSVGESLGIVVADILGLFIQACLYRTNGLDGAIVQCPL</sequence>
<protein>
    <recommendedName>
        <fullName evidence="9">Battenin</fullName>
    </recommendedName>
</protein>
<evidence type="ECO:0000313" key="8">
    <source>
        <dbReference type="Proteomes" id="UP001295423"/>
    </source>
</evidence>
<evidence type="ECO:0000256" key="4">
    <source>
        <dbReference type="ARBA" id="ARBA00022989"/>
    </source>
</evidence>
<dbReference type="PRINTS" id="PR01315">
    <property type="entry name" value="BATTENIN"/>
</dbReference>
<comment type="subcellular location">
    <subcellularLocation>
        <location evidence="1">Endomembrane system</location>
        <topology evidence="1">Multi-pass membrane protein</topology>
    </subcellularLocation>
</comment>
<feature type="transmembrane region" description="Helical" evidence="6">
    <location>
        <begin position="42"/>
        <end position="65"/>
    </location>
</feature>
<proteinExistence type="inferred from homology"/>
<dbReference type="AlphaFoldDB" id="A0AAD2PUZ6"/>
<dbReference type="PANTHER" id="PTHR10981:SF0">
    <property type="entry name" value="BATTENIN"/>
    <property type="match status" value="1"/>
</dbReference>
<gene>
    <name evidence="7" type="ORF">CYCCA115_LOCUS14094</name>
</gene>
<keyword evidence="3 6" id="KW-0812">Transmembrane</keyword>
<keyword evidence="8" id="KW-1185">Reference proteome</keyword>
<dbReference type="GO" id="GO:0051453">
    <property type="term" value="P:regulation of intracellular pH"/>
    <property type="evidence" value="ECO:0007669"/>
    <property type="project" value="TreeGrafter"/>
</dbReference>
<dbReference type="PANTHER" id="PTHR10981">
    <property type="entry name" value="BATTENIN"/>
    <property type="match status" value="1"/>
</dbReference>
<feature type="transmembrane region" description="Helical" evidence="6">
    <location>
        <begin position="206"/>
        <end position="226"/>
    </location>
</feature>
<dbReference type="Proteomes" id="UP001295423">
    <property type="component" value="Unassembled WGS sequence"/>
</dbReference>
<dbReference type="InterPro" id="IPR003492">
    <property type="entry name" value="Battenin_disease_Cln3"/>
</dbReference>
<organism evidence="7 8">
    <name type="scientific">Cylindrotheca closterium</name>
    <dbReference type="NCBI Taxonomy" id="2856"/>
    <lineage>
        <taxon>Eukaryota</taxon>
        <taxon>Sar</taxon>
        <taxon>Stramenopiles</taxon>
        <taxon>Ochrophyta</taxon>
        <taxon>Bacillariophyta</taxon>
        <taxon>Bacillariophyceae</taxon>
        <taxon>Bacillariophycidae</taxon>
        <taxon>Bacillariales</taxon>
        <taxon>Bacillariaceae</taxon>
        <taxon>Cylindrotheca</taxon>
    </lineage>
</organism>
<dbReference type="GO" id="GO:0016020">
    <property type="term" value="C:membrane"/>
    <property type="evidence" value="ECO:0007669"/>
    <property type="project" value="UniProtKB-UniRule"/>
</dbReference>
<evidence type="ECO:0000256" key="6">
    <source>
        <dbReference type="RuleBase" id="RU361113"/>
    </source>
</evidence>
<accession>A0AAD2PUZ6</accession>
<feature type="transmembrane region" description="Helical" evidence="6">
    <location>
        <begin position="361"/>
        <end position="382"/>
    </location>
</feature>
<dbReference type="Pfam" id="PF02487">
    <property type="entry name" value="CLN3"/>
    <property type="match status" value="1"/>
</dbReference>
<feature type="transmembrane region" description="Helical" evidence="6">
    <location>
        <begin position="102"/>
        <end position="121"/>
    </location>
</feature>
<keyword evidence="4 6" id="KW-1133">Transmembrane helix</keyword>